<feature type="non-terminal residue" evidence="2">
    <location>
        <position position="1"/>
    </location>
</feature>
<feature type="domain" description="DUF6493" evidence="1">
    <location>
        <begin position="2"/>
        <end position="100"/>
    </location>
</feature>
<accession>A0ABU9N9U2</accession>
<organism evidence="2 3">
    <name type="scientific">Flavobacterium aureirubrum</name>
    <dbReference type="NCBI Taxonomy" id="3133147"/>
    <lineage>
        <taxon>Bacteria</taxon>
        <taxon>Pseudomonadati</taxon>
        <taxon>Bacteroidota</taxon>
        <taxon>Flavobacteriia</taxon>
        <taxon>Flavobacteriales</taxon>
        <taxon>Flavobacteriaceae</taxon>
        <taxon>Flavobacterium</taxon>
    </lineage>
</organism>
<protein>
    <submittedName>
        <fullName evidence="2">DUF6493 family protein</fullName>
    </submittedName>
</protein>
<proteinExistence type="predicted"/>
<dbReference type="InterPro" id="IPR045472">
    <property type="entry name" value="DUF6493"/>
</dbReference>
<evidence type="ECO:0000313" key="3">
    <source>
        <dbReference type="Proteomes" id="UP001460072"/>
    </source>
</evidence>
<comment type="caution">
    <text evidence="2">The sequence shown here is derived from an EMBL/GenBank/DDBJ whole genome shotgun (WGS) entry which is preliminary data.</text>
</comment>
<evidence type="ECO:0000313" key="2">
    <source>
        <dbReference type="EMBL" id="MEM0544131.1"/>
    </source>
</evidence>
<sequence length="101" mass="11819">TKGNLDTIRKHIKKNKRSWMTYVDLSLEPGYKKPKDNSWSWGIRGDEKIKEIITLSAIATFDKTDSLSFEEAMSFLENSDEPIILEILNWAKPNWIEIYIL</sequence>
<reference evidence="2 3" key="1">
    <citation type="submission" date="2024-03" db="EMBL/GenBank/DDBJ databases">
        <title>Two novel species of the genus Flavobacterium exhibiting potentially degradation of complex polysaccharides.</title>
        <authorList>
            <person name="Lian X."/>
        </authorList>
    </citation>
    <scope>NUCLEOTIDE SEQUENCE [LARGE SCALE GENOMIC DNA]</scope>
    <source>
        <strain evidence="3">j3</strain>
    </source>
</reference>
<dbReference type="RefSeq" id="WP_342697277.1">
    <property type="nucleotide sequence ID" value="NZ_JBCGDO010000120.1"/>
</dbReference>
<feature type="non-terminal residue" evidence="2">
    <location>
        <position position="101"/>
    </location>
</feature>
<gene>
    <name evidence="2" type="ORF">WFZ85_16200</name>
</gene>
<keyword evidence="3" id="KW-1185">Reference proteome</keyword>
<evidence type="ECO:0000259" key="1">
    <source>
        <dbReference type="Pfam" id="PF20103"/>
    </source>
</evidence>
<dbReference type="EMBL" id="JBCGDO010000120">
    <property type="protein sequence ID" value="MEM0544131.1"/>
    <property type="molecule type" value="Genomic_DNA"/>
</dbReference>
<dbReference type="Pfam" id="PF20103">
    <property type="entry name" value="DUF6493"/>
    <property type="match status" value="1"/>
</dbReference>
<dbReference type="Proteomes" id="UP001460072">
    <property type="component" value="Unassembled WGS sequence"/>
</dbReference>
<name>A0ABU9N9U2_9FLAO</name>